<dbReference type="EMBL" id="LJXT01000042">
    <property type="protein sequence ID" value="KPQ16191.1"/>
    <property type="molecule type" value="Genomic_DNA"/>
</dbReference>
<dbReference type="Proteomes" id="UP000050421">
    <property type="component" value="Unassembled WGS sequence"/>
</dbReference>
<name>A0A0P8C0X5_9BACT</name>
<accession>A0A0P8C0X5</accession>
<reference evidence="1 2" key="1">
    <citation type="submission" date="2015-09" db="EMBL/GenBank/DDBJ databases">
        <title>Identification and resolution of microdiversity through metagenomic sequencing of parallel consortia.</title>
        <authorList>
            <person name="Nelson W.C."/>
            <person name="Romine M.F."/>
            <person name="Lindemann S.R."/>
        </authorList>
    </citation>
    <scope>NUCLEOTIDE SEQUENCE [LARGE SCALE GENOMIC DNA]</scope>
    <source>
        <strain evidence="1">HL-49</strain>
    </source>
</reference>
<dbReference type="InterPro" id="IPR019239">
    <property type="entry name" value="VapB_antitoxin"/>
</dbReference>
<dbReference type="Pfam" id="PF09957">
    <property type="entry name" value="VapB_antitoxin"/>
    <property type="match status" value="1"/>
</dbReference>
<dbReference type="PATRIC" id="fig|1305737.6.peg.2271"/>
<comment type="caution">
    <text evidence="1">The sequence shown here is derived from an EMBL/GenBank/DDBJ whole genome shotgun (WGS) entry which is preliminary data.</text>
</comment>
<organism evidence="1 2">
    <name type="scientific">Algoriphagus marincola HL-49</name>
    <dbReference type="NCBI Taxonomy" id="1305737"/>
    <lineage>
        <taxon>Bacteria</taxon>
        <taxon>Pseudomonadati</taxon>
        <taxon>Bacteroidota</taxon>
        <taxon>Cytophagia</taxon>
        <taxon>Cytophagales</taxon>
        <taxon>Cyclobacteriaceae</taxon>
        <taxon>Algoriphagus</taxon>
    </lineage>
</organism>
<evidence type="ECO:0000313" key="2">
    <source>
        <dbReference type="Proteomes" id="UP000050421"/>
    </source>
</evidence>
<proteinExistence type="predicted"/>
<dbReference type="AlphaFoldDB" id="A0A0P8C0X5"/>
<dbReference type="STRING" id="1305737.GCA_000526355_02318"/>
<dbReference type="OrthoDB" id="826796at2"/>
<gene>
    <name evidence="1" type="ORF">HLUCCX10_08115</name>
</gene>
<sequence>MKVTALISDELIAEAMELAQAKNITETLKIALQEYVATQKLKAASQMIAAEPLEFYWTAEELREKNNS</sequence>
<evidence type="ECO:0000313" key="1">
    <source>
        <dbReference type="EMBL" id="KPQ16191.1"/>
    </source>
</evidence>
<protein>
    <submittedName>
        <fullName evidence="1">Toxin-antitoxin system antidote component</fullName>
    </submittedName>
</protein>